<dbReference type="RefSeq" id="WP_194075923.1">
    <property type="nucleotide sequence ID" value="NZ_CP061839.1"/>
</dbReference>
<reference evidence="2 3" key="1">
    <citation type="submission" date="2020-09" db="EMBL/GenBank/DDBJ databases">
        <title>Characterization of Treponema spp. from bovine digital dermatitis in Korea.</title>
        <authorList>
            <person name="Espiritu H.M."/>
            <person name="Cho Y.I."/>
            <person name="Mamuad L."/>
        </authorList>
    </citation>
    <scope>NUCLEOTIDE SEQUENCE [LARGE SCALE GENOMIC DNA]</scope>
    <source>
        <strain evidence="2 3">KS1</strain>
    </source>
</reference>
<evidence type="ECO:0000313" key="3">
    <source>
        <dbReference type="Proteomes" id="UP000593915"/>
    </source>
</evidence>
<sequence length="162" mass="17409">MKLRLTIGALALLICAAFLSAGCRGQAGGNVSPPRVAVAKPAADGIFDKIWEVESVGSVPYGKVGITNYYIYADSAGKLYEAVKDTDGNLRYPNEGERFFGFVDVKDGYLYTPNGKSSYEVKDGVLIVHLNKGGLKIVDVKAKKADTRGTPSKDMIKSCLPR</sequence>
<feature type="chain" id="PRO_5032531484" description="Lipoprotein" evidence="1">
    <location>
        <begin position="22"/>
        <end position="162"/>
    </location>
</feature>
<gene>
    <name evidence="2" type="ORF">IFE08_11260</name>
</gene>
<dbReference type="AlphaFoldDB" id="A0A7S6WNG6"/>
<evidence type="ECO:0000256" key="1">
    <source>
        <dbReference type="SAM" id="SignalP"/>
    </source>
</evidence>
<evidence type="ECO:0008006" key="4">
    <source>
        <dbReference type="Google" id="ProtNLM"/>
    </source>
</evidence>
<dbReference type="Proteomes" id="UP000593915">
    <property type="component" value="Chromosome"/>
</dbReference>
<dbReference type="EMBL" id="CP061839">
    <property type="protein sequence ID" value="QOW60383.1"/>
    <property type="molecule type" value="Genomic_DNA"/>
</dbReference>
<protein>
    <recommendedName>
        <fullName evidence="4">Lipoprotein</fullName>
    </recommendedName>
</protein>
<organism evidence="2 3">
    <name type="scientific">Treponema pedis</name>
    <dbReference type="NCBI Taxonomy" id="409322"/>
    <lineage>
        <taxon>Bacteria</taxon>
        <taxon>Pseudomonadati</taxon>
        <taxon>Spirochaetota</taxon>
        <taxon>Spirochaetia</taxon>
        <taxon>Spirochaetales</taxon>
        <taxon>Treponemataceae</taxon>
        <taxon>Treponema</taxon>
    </lineage>
</organism>
<keyword evidence="1" id="KW-0732">Signal</keyword>
<evidence type="ECO:0000313" key="2">
    <source>
        <dbReference type="EMBL" id="QOW60383.1"/>
    </source>
</evidence>
<dbReference type="PROSITE" id="PS51257">
    <property type="entry name" value="PROKAR_LIPOPROTEIN"/>
    <property type="match status" value="1"/>
</dbReference>
<proteinExistence type="predicted"/>
<name>A0A7S6WNG6_9SPIR</name>
<accession>A0A7S6WNG6</accession>
<feature type="signal peptide" evidence="1">
    <location>
        <begin position="1"/>
        <end position="21"/>
    </location>
</feature>